<proteinExistence type="predicted"/>
<gene>
    <name evidence="1" type="ORF">HSBAA_33900</name>
</gene>
<dbReference type="EMBL" id="AP019514">
    <property type="protein sequence ID" value="BBI62084.1"/>
    <property type="molecule type" value="Genomic_DNA"/>
</dbReference>
<dbReference type="KEGG" id="hsr:HSBAA_33900"/>
<protein>
    <recommendedName>
        <fullName evidence="3">DUF3047 domain-containing protein</fullName>
    </recommendedName>
</protein>
<sequence length="228" mass="25227">MPRINRSNAVLILVAGICGSPFIGAALAQEVYFSPNQIMTWPTRSFEGETRYAIVEKSGRRVLEAKSQGQASARYLEREIDLNKTPYLHWCWQISTTYPGLDETTKAGDDYPARVYVARKTGLLPWQVESVNYVWASTQPQGATWPNAFTQRAQLIALQSGENRMGDWVAEVRDVRADFAELFGSGPSHIDGIALMSDGDNTGGNATAWFTHLGFSSTKMPHLPAVNI</sequence>
<dbReference type="Pfam" id="PF11249">
    <property type="entry name" value="DUF3047"/>
    <property type="match status" value="1"/>
</dbReference>
<name>A0A455UGM4_9GAMM</name>
<dbReference type="InterPro" id="IPR021409">
    <property type="entry name" value="DUF3047"/>
</dbReference>
<dbReference type="Proteomes" id="UP000320231">
    <property type="component" value="Chromosome"/>
</dbReference>
<evidence type="ECO:0000313" key="1">
    <source>
        <dbReference type="EMBL" id="BBI62084.1"/>
    </source>
</evidence>
<accession>A0A455UGM4</accession>
<evidence type="ECO:0000313" key="2">
    <source>
        <dbReference type="Proteomes" id="UP000320231"/>
    </source>
</evidence>
<dbReference type="AlphaFoldDB" id="A0A455UGM4"/>
<organism evidence="1 2">
    <name type="scientific">Vreelandella sulfidaeris</name>
    <dbReference type="NCBI Taxonomy" id="115553"/>
    <lineage>
        <taxon>Bacteria</taxon>
        <taxon>Pseudomonadati</taxon>
        <taxon>Pseudomonadota</taxon>
        <taxon>Gammaproteobacteria</taxon>
        <taxon>Oceanospirillales</taxon>
        <taxon>Halomonadaceae</taxon>
        <taxon>Vreelandella</taxon>
    </lineage>
</organism>
<reference evidence="1 2" key="1">
    <citation type="journal article" date="2019" name="Microbiol. Resour. Announc.">
        <title>Complete Genome Sequence of Halomonas sulfidaeris Strain Esulfide1 Isolated from a Metal Sulfide Rock at a Depth of 2,200 Meters, Obtained Using Nanopore Sequencing.</title>
        <authorList>
            <person name="Saito M."/>
            <person name="Nishigata A."/>
            <person name="Galipon J."/>
            <person name="Arakawa K."/>
        </authorList>
    </citation>
    <scope>NUCLEOTIDE SEQUENCE [LARGE SCALE GENOMIC DNA]</scope>
    <source>
        <strain evidence="1 2">ATCC BAA-803</strain>
    </source>
</reference>
<evidence type="ECO:0008006" key="3">
    <source>
        <dbReference type="Google" id="ProtNLM"/>
    </source>
</evidence>